<evidence type="ECO:0000313" key="1">
    <source>
        <dbReference type="EMBL" id="ORY11325.1"/>
    </source>
</evidence>
<organism evidence="1 2">
    <name type="scientific">Clohesyomyces aquaticus</name>
    <dbReference type="NCBI Taxonomy" id="1231657"/>
    <lineage>
        <taxon>Eukaryota</taxon>
        <taxon>Fungi</taxon>
        <taxon>Dikarya</taxon>
        <taxon>Ascomycota</taxon>
        <taxon>Pezizomycotina</taxon>
        <taxon>Dothideomycetes</taxon>
        <taxon>Pleosporomycetidae</taxon>
        <taxon>Pleosporales</taxon>
        <taxon>Lindgomycetaceae</taxon>
        <taxon>Clohesyomyces</taxon>
    </lineage>
</organism>
<dbReference type="EMBL" id="MCFA01000062">
    <property type="protein sequence ID" value="ORY11325.1"/>
    <property type="molecule type" value="Genomic_DNA"/>
</dbReference>
<reference evidence="1 2" key="1">
    <citation type="submission" date="2016-07" db="EMBL/GenBank/DDBJ databases">
        <title>Pervasive Adenine N6-methylation of Active Genes in Fungi.</title>
        <authorList>
            <consortium name="DOE Joint Genome Institute"/>
            <person name="Mondo S.J."/>
            <person name="Dannebaum R.O."/>
            <person name="Kuo R.C."/>
            <person name="Labutti K."/>
            <person name="Haridas S."/>
            <person name="Kuo A."/>
            <person name="Salamov A."/>
            <person name="Ahrendt S.R."/>
            <person name="Lipzen A."/>
            <person name="Sullivan W."/>
            <person name="Andreopoulos W.B."/>
            <person name="Clum A."/>
            <person name="Lindquist E."/>
            <person name="Daum C."/>
            <person name="Ramamoorthy G.K."/>
            <person name="Gryganskyi A."/>
            <person name="Culley D."/>
            <person name="Magnuson J.K."/>
            <person name="James T.Y."/>
            <person name="O'Malley M.A."/>
            <person name="Stajich J.E."/>
            <person name="Spatafora J.W."/>
            <person name="Visel A."/>
            <person name="Grigoriev I.V."/>
        </authorList>
    </citation>
    <scope>NUCLEOTIDE SEQUENCE [LARGE SCALE GENOMIC DNA]</scope>
    <source>
        <strain evidence="1 2">CBS 115471</strain>
    </source>
</reference>
<accession>A0A1Y1ZNC7</accession>
<evidence type="ECO:0000313" key="2">
    <source>
        <dbReference type="Proteomes" id="UP000193144"/>
    </source>
</evidence>
<name>A0A1Y1ZNC7_9PLEO</name>
<proteinExistence type="predicted"/>
<keyword evidence="2" id="KW-1185">Reference proteome</keyword>
<dbReference type="AlphaFoldDB" id="A0A1Y1ZNC7"/>
<dbReference type="Proteomes" id="UP000193144">
    <property type="component" value="Unassembled WGS sequence"/>
</dbReference>
<protein>
    <submittedName>
        <fullName evidence="1">Uncharacterized protein</fullName>
    </submittedName>
</protein>
<gene>
    <name evidence="1" type="ORF">BCR34DRAFT_565444</name>
</gene>
<comment type="caution">
    <text evidence="1">The sequence shown here is derived from an EMBL/GenBank/DDBJ whole genome shotgun (WGS) entry which is preliminary data.</text>
</comment>
<sequence length="85" mass="9716">MSISLRQTTIAGGSDEHHYIHHPHQHLRTTLHLPSFTKDQVLRITRKHSTHAHIIGETLFSSHHKIPTHIIIFVVGFSPPARTNH</sequence>